<evidence type="ECO:0000259" key="9">
    <source>
        <dbReference type="PROSITE" id="PS50059"/>
    </source>
</evidence>
<dbReference type="InterPro" id="IPR001179">
    <property type="entry name" value="PPIase_FKBP_dom"/>
</dbReference>
<dbReference type="RefSeq" id="WP_130411109.1">
    <property type="nucleotide sequence ID" value="NZ_SHKX01000010.1"/>
</dbReference>
<comment type="caution">
    <text evidence="10">The sequence shown here is derived from an EMBL/GenBank/DDBJ whole genome shotgun (WGS) entry which is preliminary data.</text>
</comment>
<dbReference type="InterPro" id="IPR036944">
    <property type="entry name" value="PPIase_FKBP_N_sf"/>
</dbReference>
<dbReference type="PANTHER" id="PTHR43811:SF57">
    <property type="entry name" value="FKBP-TYPE PEPTIDYL-PROLYL CIS-TRANS ISOMERASE FKPA-RELATED"/>
    <property type="match status" value="1"/>
</dbReference>
<sequence length="254" mass="27078">MKRLFLVAALLAAGSVQAADNTAAAASATAAPAAARDDGNVFYSMGFMTGKNVQSAIEGLDVEKFVAGFRDGYGGKQPQVAEDTMRKLLTDYKNRRMEEDQAAFQRAAQENKAKGEAFLAENAKKAGVKATASGLQYEVLREGTGASPKASDTVEVHYEGKLIDGTVFDSSIARNQTATFRLDQVIPGWTEGVQLMKEGAKYRFVIPSDKGYGEMGAGAIPPNAVLVFEVELIKVTRDESAKAAEKPAAKKKGK</sequence>
<dbReference type="Gene3D" id="3.10.50.40">
    <property type="match status" value="1"/>
</dbReference>
<evidence type="ECO:0000256" key="6">
    <source>
        <dbReference type="PROSITE-ProRule" id="PRU00277"/>
    </source>
</evidence>
<dbReference type="Gene3D" id="1.10.287.460">
    <property type="entry name" value="Peptidyl-prolyl cis-trans isomerase, FKBP-type, N-terminal domain"/>
    <property type="match status" value="1"/>
</dbReference>
<evidence type="ECO:0000313" key="10">
    <source>
        <dbReference type="EMBL" id="RZU47902.1"/>
    </source>
</evidence>
<dbReference type="EMBL" id="SHKX01000010">
    <property type="protein sequence ID" value="RZU47902.1"/>
    <property type="molecule type" value="Genomic_DNA"/>
</dbReference>
<accession>A0A4Q7ZBB4</accession>
<evidence type="ECO:0000256" key="2">
    <source>
        <dbReference type="ARBA" id="ARBA00006577"/>
    </source>
</evidence>
<feature type="domain" description="PPIase FKBP-type" evidence="9">
    <location>
        <begin position="151"/>
        <end position="236"/>
    </location>
</feature>
<dbReference type="InterPro" id="IPR000774">
    <property type="entry name" value="PPIase_FKBP_N"/>
</dbReference>
<dbReference type="OrthoDB" id="9814548at2"/>
<evidence type="ECO:0000256" key="1">
    <source>
        <dbReference type="ARBA" id="ARBA00000971"/>
    </source>
</evidence>
<feature type="signal peptide" evidence="8">
    <location>
        <begin position="1"/>
        <end position="18"/>
    </location>
</feature>
<name>A0A4Q7ZBB4_9GAMM</name>
<dbReference type="GO" id="GO:0006457">
    <property type="term" value="P:protein folding"/>
    <property type="evidence" value="ECO:0007669"/>
    <property type="project" value="InterPro"/>
</dbReference>
<dbReference type="GO" id="GO:0003755">
    <property type="term" value="F:peptidyl-prolyl cis-trans isomerase activity"/>
    <property type="evidence" value="ECO:0007669"/>
    <property type="project" value="UniProtKB-UniRule"/>
</dbReference>
<proteinExistence type="inferred from homology"/>
<evidence type="ECO:0000256" key="3">
    <source>
        <dbReference type="ARBA" id="ARBA00022729"/>
    </source>
</evidence>
<evidence type="ECO:0000256" key="7">
    <source>
        <dbReference type="RuleBase" id="RU003915"/>
    </source>
</evidence>
<dbReference type="EC" id="5.2.1.8" evidence="7"/>
<dbReference type="PANTHER" id="PTHR43811">
    <property type="entry name" value="FKBP-TYPE PEPTIDYL-PROLYL CIS-TRANS ISOMERASE FKPA"/>
    <property type="match status" value="1"/>
</dbReference>
<dbReference type="InterPro" id="IPR046357">
    <property type="entry name" value="PPIase_dom_sf"/>
</dbReference>
<keyword evidence="3 8" id="KW-0732">Signal</keyword>
<evidence type="ECO:0000256" key="8">
    <source>
        <dbReference type="SAM" id="SignalP"/>
    </source>
</evidence>
<reference evidence="10 11" key="1">
    <citation type="submission" date="2019-02" db="EMBL/GenBank/DDBJ databases">
        <title>Genomic Encyclopedia of Type Strains, Phase IV (KMG-IV): sequencing the most valuable type-strain genomes for metagenomic binning, comparative biology and taxonomic classification.</title>
        <authorList>
            <person name="Goeker M."/>
        </authorList>
    </citation>
    <scope>NUCLEOTIDE SEQUENCE [LARGE SCALE GENOMIC DNA]</scope>
    <source>
        <strain evidence="10 11">DSM 105135</strain>
    </source>
</reference>
<keyword evidence="11" id="KW-1185">Reference proteome</keyword>
<feature type="chain" id="PRO_5020650183" description="Peptidyl-prolyl cis-trans isomerase" evidence="8">
    <location>
        <begin position="19"/>
        <end position="254"/>
    </location>
</feature>
<dbReference type="Pfam" id="PF00254">
    <property type="entry name" value="FKBP_C"/>
    <property type="match status" value="1"/>
</dbReference>
<dbReference type="AlphaFoldDB" id="A0A4Q7ZBB4"/>
<comment type="similarity">
    <text evidence="2 7">Belongs to the FKBP-type PPIase family.</text>
</comment>
<evidence type="ECO:0000256" key="4">
    <source>
        <dbReference type="ARBA" id="ARBA00023110"/>
    </source>
</evidence>
<comment type="catalytic activity">
    <reaction evidence="1 6 7">
        <text>[protein]-peptidylproline (omega=180) = [protein]-peptidylproline (omega=0)</text>
        <dbReference type="Rhea" id="RHEA:16237"/>
        <dbReference type="Rhea" id="RHEA-COMP:10747"/>
        <dbReference type="Rhea" id="RHEA-COMP:10748"/>
        <dbReference type="ChEBI" id="CHEBI:83833"/>
        <dbReference type="ChEBI" id="CHEBI:83834"/>
        <dbReference type="EC" id="5.2.1.8"/>
    </reaction>
</comment>
<dbReference type="Proteomes" id="UP000292423">
    <property type="component" value="Unassembled WGS sequence"/>
</dbReference>
<gene>
    <name evidence="10" type="ORF">EV700_0869</name>
</gene>
<evidence type="ECO:0000256" key="5">
    <source>
        <dbReference type="ARBA" id="ARBA00023235"/>
    </source>
</evidence>
<evidence type="ECO:0000313" key="11">
    <source>
        <dbReference type="Proteomes" id="UP000292423"/>
    </source>
</evidence>
<protein>
    <recommendedName>
        <fullName evidence="7">Peptidyl-prolyl cis-trans isomerase</fullName>
        <ecNumber evidence="7">5.2.1.8</ecNumber>
    </recommendedName>
</protein>
<keyword evidence="4 6" id="KW-0697">Rotamase</keyword>
<dbReference type="FunFam" id="3.10.50.40:FF:000045">
    <property type="entry name" value="Peptidyl-prolyl cis-trans isomerase"/>
    <property type="match status" value="1"/>
</dbReference>
<dbReference type="PROSITE" id="PS50059">
    <property type="entry name" value="FKBP_PPIASE"/>
    <property type="match status" value="1"/>
</dbReference>
<keyword evidence="5 6" id="KW-0413">Isomerase</keyword>
<dbReference type="Pfam" id="PF01346">
    <property type="entry name" value="FKBP_N"/>
    <property type="match status" value="1"/>
</dbReference>
<organism evidence="10 11">
    <name type="scientific">Fluviicoccus keumensis</name>
    <dbReference type="NCBI Taxonomy" id="1435465"/>
    <lineage>
        <taxon>Bacteria</taxon>
        <taxon>Pseudomonadati</taxon>
        <taxon>Pseudomonadota</taxon>
        <taxon>Gammaproteobacteria</taxon>
        <taxon>Moraxellales</taxon>
        <taxon>Moraxellaceae</taxon>
        <taxon>Fluviicoccus</taxon>
    </lineage>
</organism>
<dbReference type="SUPFAM" id="SSF54534">
    <property type="entry name" value="FKBP-like"/>
    <property type="match status" value="1"/>
</dbReference>